<keyword evidence="19" id="KW-1185">Reference proteome</keyword>
<dbReference type="CDD" id="cd16493">
    <property type="entry name" value="RING-CH-C4HC3_NSE1"/>
    <property type="match status" value="1"/>
</dbReference>
<keyword evidence="6 15" id="KW-0808">Transferase</keyword>
<feature type="region of interest" description="Disordered" evidence="16">
    <location>
        <begin position="258"/>
        <end position="311"/>
    </location>
</feature>
<comment type="caution">
    <text evidence="18">The sequence shown here is derived from an EMBL/GenBank/DDBJ whole genome shotgun (WGS) entry which is preliminary data.</text>
</comment>
<dbReference type="FunFam" id="3.90.1150.220:FF:000002">
    <property type="entry name" value="Non-structural maintenance of chromosomes element 1"/>
    <property type="match status" value="1"/>
</dbReference>
<evidence type="ECO:0000256" key="1">
    <source>
        <dbReference type="ARBA" id="ARBA00000900"/>
    </source>
</evidence>
<comment type="catalytic activity">
    <reaction evidence="1 15">
        <text>S-ubiquitinyl-[E2 ubiquitin-conjugating enzyme]-L-cysteine + [acceptor protein]-L-lysine = [E2 ubiquitin-conjugating enzyme]-L-cysteine + N(6)-ubiquitinyl-[acceptor protein]-L-lysine.</text>
        <dbReference type="EC" id="2.3.2.27"/>
    </reaction>
</comment>
<evidence type="ECO:0000256" key="13">
    <source>
        <dbReference type="ARBA" id="ARBA00023204"/>
    </source>
</evidence>
<dbReference type="Pfam" id="PF08746">
    <property type="entry name" value="zf-RING-like"/>
    <property type="match status" value="1"/>
</dbReference>
<keyword evidence="13 15" id="KW-0234">DNA repair</keyword>
<dbReference type="AlphaFoldDB" id="A0AAW1L3U1"/>
<evidence type="ECO:0000259" key="17">
    <source>
        <dbReference type="Pfam" id="PF08746"/>
    </source>
</evidence>
<dbReference type="Pfam" id="PF07574">
    <property type="entry name" value="SMC_Nse1"/>
    <property type="match status" value="1"/>
</dbReference>
<feature type="compositionally biased region" description="Acidic residues" evidence="16">
    <location>
        <begin position="258"/>
        <end position="267"/>
    </location>
</feature>
<dbReference type="PANTHER" id="PTHR20973">
    <property type="entry name" value="NON-SMC ELEMENT 1-RELATED"/>
    <property type="match status" value="1"/>
</dbReference>
<evidence type="ECO:0000256" key="14">
    <source>
        <dbReference type="ARBA" id="ARBA00023242"/>
    </source>
</evidence>
<proteinExistence type="inferred from homology"/>
<evidence type="ECO:0000256" key="15">
    <source>
        <dbReference type="RuleBase" id="RU368018"/>
    </source>
</evidence>
<evidence type="ECO:0000256" key="12">
    <source>
        <dbReference type="ARBA" id="ARBA00023172"/>
    </source>
</evidence>
<dbReference type="GO" id="GO:0061630">
    <property type="term" value="F:ubiquitin protein ligase activity"/>
    <property type="evidence" value="ECO:0007669"/>
    <property type="project" value="UniProtKB-EC"/>
</dbReference>
<comment type="subcellular location">
    <subcellularLocation>
        <location evidence="2 15">Nucleus</location>
    </subcellularLocation>
</comment>
<evidence type="ECO:0000256" key="5">
    <source>
        <dbReference type="ARBA" id="ARBA00019422"/>
    </source>
</evidence>
<dbReference type="GO" id="GO:0008270">
    <property type="term" value="F:zinc ion binding"/>
    <property type="evidence" value="ECO:0007669"/>
    <property type="project" value="UniProtKB-KW"/>
</dbReference>
<feature type="domain" description="Non-structural maintenance of chromosomes element 1 RING C4HC3-type" evidence="17">
    <location>
        <begin position="201"/>
        <end position="244"/>
    </location>
</feature>
<keyword evidence="11 15" id="KW-0862">Zinc</keyword>
<accession>A0AAW1L3U1</accession>
<evidence type="ECO:0000313" key="18">
    <source>
        <dbReference type="EMBL" id="KAK9727116.1"/>
    </source>
</evidence>
<dbReference type="InterPro" id="IPR036388">
    <property type="entry name" value="WH-like_DNA-bd_sf"/>
</dbReference>
<protein>
    <recommendedName>
        <fullName evidence="5 15">Non-structural maintenance of chromosomes element 1 homolog</fullName>
        <ecNumber evidence="4 15">2.3.2.27</ecNumber>
    </recommendedName>
</protein>
<dbReference type="GO" id="GO:0005634">
    <property type="term" value="C:nucleus"/>
    <property type="evidence" value="ECO:0007669"/>
    <property type="project" value="UniProtKB-SubCell"/>
</dbReference>
<dbReference type="GO" id="GO:0000724">
    <property type="term" value="P:double-strand break repair via homologous recombination"/>
    <property type="evidence" value="ECO:0007669"/>
    <property type="project" value="TreeGrafter"/>
</dbReference>
<sequence length="311" mass="34845">MPQLNWKHHTLIQSLLSRGPLTSNEFHKTFENVTGKNPGIYEKLFNDYLLNINNELAFAQIELRACRNQYDGRIYYGVVNNVADEHSKLSTKYSVPQIAFYKGIIEAIVQEAAGHGCITNMDALHIKLDNQVPSGSQPQSGSQSQDVPAALRNFSLSQKEKTLEELVRDGWLSRVNGSIGLGVRSFLDLRSWFRNNEIPACEVCNEAGVKAESCPNDSCTIRIHKYCLAKKFSQKKAQKVCPGCNGPWPYVVAKAEAVDDEDDSNEPIEERPSDVPQPRKRRGFQSNTQDSDIAGPSSSQAARLRRSSRFR</sequence>
<evidence type="ECO:0000256" key="6">
    <source>
        <dbReference type="ARBA" id="ARBA00022679"/>
    </source>
</evidence>
<evidence type="ECO:0000256" key="2">
    <source>
        <dbReference type="ARBA" id="ARBA00004123"/>
    </source>
</evidence>
<keyword evidence="14 15" id="KW-0539">Nucleus</keyword>
<evidence type="ECO:0000256" key="3">
    <source>
        <dbReference type="ARBA" id="ARBA00010258"/>
    </source>
</evidence>
<gene>
    <name evidence="18" type="ORF">RND81_05G259000</name>
</gene>
<reference evidence="18" key="1">
    <citation type="submission" date="2024-03" db="EMBL/GenBank/DDBJ databases">
        <title>WGS assembly of Saponaria officinalis var. Norfolk2.</title>
        <authorList>
            <person name="Jenkins J."/>
            <person name="Shu S."/>
            <person name="Grimwood J."/>
            <person name="Barry K."/>
            <person name="Goodstein D."/>
            <person name="Schmutz J."/>
            <person name="Leebens-Mack J."/>
            <person name="Osbourn A."/>
        </authorList>
    </citation>
    <scope>NUCLEOTIDE SEQUENCE [LARGE SCALE GENOMIC DNA]</scope>
    <source>
        <strain evidence="18">JIC</strain>
    </source>
</reference>
<comment type="similarity">
    <text evidence="3 15">Belongs to the NSE1 family.</text>
</comment>
<evidence type="ECO:0000256" key="7">
    <source>
        <dbReference type="ARBA" id="ARBA00022723"/>
    </source>
</evidence>
<keyword evidence="10 15" id="KW-0833">Ubl conjugation pathway</keyword>
<evidence type="ECO:0000256" key="8">
    <source>
        <dbReference type="ARBA" id="ARBA00022763"/>
    </source>
</evidence>
<organism evidence="18 19">
    <name type="scientific">Saponaria officinalis</name>
    <name type="common">Common soapwort</name>
    <name type="synonym">Lychnis saponaria</name>
    <dbReference type="NCBI Taxonomy" id="3572"/>
    <lineage>
        <taxon>Eukaryota</taxon>
        <taxon>Viridiplantae</taxon>
        <taxon>Streptophyta</taxon>
        <taxon>Embryophyta</taxon>
        <taxon>Tracheophyta</taxon>
        <taxon>Spermatophyta</taxon>
        <taxon>Magnoliopsida</taxon>
        <taxon>eudicotyledons</taxon>
        <taxon>Gunneridae</taxon>
        <taxon>Pentapetalae</taxon>
        <taxon>Caryophyllales</taxon>
        <taxon>Caryophyllaceae</taxon>
        <taxon>Caryophylleae</taxon>
        <taxon>Saponaria</taxon>
    </lineage>
</organism>
<dbReference type="Gene3D" id="3.30.40.10">
    <property type="entry name" value="Zinc/RING finger domain, C3HC4 (zinc finger)"/>
    <property type="match status" value="1"/>
</dbReference>
<dbReference type="GO" id="GO:0030915">
    <property type="term" value="C:Smc5-Smc6 complex"/>
    <property type="evidence" value="ECO:0007669"/>
    <property type="project" value="UniProtKB-UniRule"/>
</dbReference>
<keyword evidence="8 15" id="KW-0227">DNA damage</keyword>
<evidence type="ECO:0000256" key="4">
    <source>
        <dbReference type="ARBA" id="ARBA00012483"/>
    </source>
</evidence>
<keyword evidence="7 15" id="KW-0479">Metal-binding</keyword>
<evidence type="ECO:0000256" key="9">
    <source>
        <dbReference type="ARBA" id="ARBA00022771"/>
    </source>
</evidence>
<dbReference type="Gene3D" id="3.90.1150.220">
    <property type="match status" value="1"/>
</dbReference>
<evidence type="ECO:0000313" key="19">
    <source>
        <dbReference type="Proteomes" id="UP001443914"/>
    </source>
</evidence>
<dbReference type="EC" id="2.3.2.27" evidence="4 15"/>
<dbReference type="InterPro" id="IPR013083">
    <property type="entry name" value="Znf_RING/FYVE/PHD"/>
</dbReference>
<dbReference type="InterPro" id="IPR011513">
    <property type="entry name" value="Nse1"/>
</dbReference>
<dbReference type="EMBL" id="JBDFQZ010000005">
    <property type="protein sequence ID" value="KAK9727116.1"/>
    <property type="molecule type" value="Genomic_DNA"/>
</dbReference>
<dbReference type="PANTHER" id="PTHR20973:SF0">
    <property type="entry name" value="NON-STRUCTURAL MAINTENANCE OF CHROMOSOMES ELEMENT 1 HOMOLOG"/>
    <property type="match status" value="1"/>
</dbReference>
<comment type="subunit">
    <text evidence="15">Component of the Smc5-Smc6 complex.</text>
</comment>
<dbReference type="Gene3D" id="1.10.10.10">
    <property type="entry name" value="Winged helix-like DNA-binding domain superfamily/Winged helix DNA-binding domain"/>
    <property type="match status" value="1"/>
</dbReference>
<keyword evidence="9 15" id="KW-0863">Zinc-finger</keyword>
<keyword evidence="12 15" id="KW-0233">DNA recombination</keyword>
<evidence type="ECO:0000256" key="11">
    <source>
        <dbReference type="ARBA" id="ARBA00022833"/>
    </source>
</evidence>
<dbReference type="InterPro" id="IPR014857">
    <property type="entry name" value="Nse1_RING_C4HC3-type"/>
</dbReference>
<evidence type="ECO:0000256" key="16">
    <source>
        <dbReference type="SAM" id="MobiDB-lite"/>
    </source>
</evidence>
<evidence type="ECO:0000256" key="10">
    <source>
        <dbReference type="ARBA" id="ARBA00022786"/>
    </source>
</evidence>
<dbReference type="Proteomes" id="UP001443914">
    <property type="component" value="Unassembled WGS sequence"/>
</dbReference>
<name>A0AAW1L3U1_SAPOF</name>